<evidence type="ECO:0000313" key="12">
    <source>
        <dbReference type="EMBL" id="TCF33693.1"/>
    </source>
</evidence>
<dbReference type="RefSeq" id="WP_080785594.1">
    <property type="nucleotide sequence ID" value="NZ_CABHOC010000023.1"/>
</dbReference>
<feature type="compositionally biased region" description="Polar residues" evidence="11">
    <location>
        <begin position="1"/>
        <end position="12"/>
    </location>
</feature>
<dbReference type="GO" id="GO:0140114">
    <property type="term" value="P:cellular detoxification of fluoride"/>
    <property type="evidence" value="ECO:0007669"/>
    <property type="project" value="UniProtKB-UniRule"/>
</dbReference>
<evidence type="ECO:0000256" key="7">
    <source>
        <dbReference type="ARBA" id="ARBA00035120"/>
    </source>
</evidence>
<organism evidence="12 13">
    <name type="scientific">Bifidobacterium longum subsp. longum</name>
    <dbReference type="NCBI Taxonomy" id="1679"/>
    <lineage>
        <taxon>Bacteria</taxon>
        <taxon>Bacillati</taxon>
        <taxon>Actinomycetota</taxon>
        <taxon>Actinomycetes</taxon>
        <taxon>Bifidobacteriales</taxon>
        <taxon>Bifidobacteriaceae</taxon>
        <taxon>Bifidobacterium</taxon>
    </lineage>
</organism>
<keyword evidence="5 10" id="KW-0472">Membrane</keyword>
<proteinExistence type="inferred from homology"/>
<comment type="function">
    <text evidence="9 10">Fluoride-specific ion channel. Important for reducing fluoride concentration in the cell, thus reducing its toxicity.</text>
</comment>
<feature type="region of interest" description="Disordered" evidence="11">
    <location>
        <begin position="1"/>
        <end position="32"/>
    </location>
</feature>
<feature type="binding site" evidence="10">
    <location>
        <position position="137"/>
    </location>
    <ligand>
        <name>Na(+)</name>
        <dbReference type="ChEBI" id="CHEBI:29101"/>
        <note>structural</note>
    </ligand>
</feature>
<evidence type="ECO:0000256" key="9">
    <source>
        <dbReference type="ARBA" id="ARBA00049940"/>
    </source>
</evidence>
<keyword evidence="10" id="KW-0406">Ion transport</keyword>
<reference evidence="12 13" key="1">
    <citation type="journal article" date="2018" name="Sci. Rep.">
        <title>Genomic diversity and distribution of Bifidobacterium longum subsp. longum across the human lifespan.</title>
        <authorList>
            <person name="Odamaki T."/>
            <person name="Bottacini F."/>
            <person name="Kato K."/>
            <person name="Mitsuyama E."/>
            <person name="Yoshida K."/>
            <person name="Horigome A."/>
            <person name="Xiao J.Z."/>
            <person name="van Sinderen D."/>
        </authorList>
    </citation>
    <scope>NUCLEOTIDE SEQUENCE [LARGE SCALE GENOMIC DNA]</scope>
    <source>
        <strain evidence="12 13">MCC10096</strain>
    </source>
</reference>
<dbReference type="PANTHER" id="PTHR28259:SF1">
    <property type="entry name" value="FLUORIDE EXPORT PROTEIN 1-RELATED"/>
    <property type="match status" value="1"/>
</dbReference>
<evidence type="ECO:0000256" key="5">
    <source>
        <dbReference type="ARBA" id="ARBA00023136"/>
    </source>
</evidence>
<comment type="subcellular location">
    <subcellularLocation>
        <location evidence="1 10">Cell membrane</location>
        <topology evidence="1 10">Multi-pass membrane protein</topology>
    </subcellularLocation>
</comment>
<evidence type="ECO:0000313" key="13">
    <source>
        <dbReference type="Proteomes" id="UP000292932"/>
    </source>
</evidence>
<accession>A0A4R0UKT5</accession>
<feature type="region of interest" description="Disordered" evidence="11">
    <location>
        <begin position="202"/>
        <end position="257"/>
    </location>
</feature>
<comment type="activity regulation">
    <text evidence="10">Na(+) is not transported, but it plays an essential structural role and its presence is essential for fluoride channel function.</text>
</comment>
<evidence type="ECO:0000256" key="6">
    <source>
        <dbReference type="ARBA" id="ARBA00023303"/>
    </source>
</evidence>
<feature type="compositionally biased region" description="Low complexity" evidence="11">
    <location>
        <begin position="18"/>
        <end position="32"/>
    </location>
</feature>
<dbReference type="InterPro" id="IPR003691">
    <property type="entry name" value="FluC"/>
</dbReference>
<dbReference type="GO" id="GO:0005886">
    <property type="term" value="C:plasma membrane"/>
    <property type="evidence" value="ECO:0007669"/>
    <property type="project" value="UniProtKB-SubCell"/>
</dbReference>
<evidence type="ECO:0000256" key="3">
    <source>
        <dbReference type="ARBA" id="ARBA00022692"/>
    </source>
</evidence>
<dbReference type="AlphaFoldDB" id="A0A4R0UKT5"/>
<sequence length="257" mass="27209">MQEPTPSTQEISAAQVRAQSTPSPQGAAAAARPPQIPLAPIKRVQARFNPLADGMMYLVVFFGGMLGTAMRYGLNLVMPATAAPHGFWHSFHVPTFTANMIACFIFACLTSYLSQASWIRKRIRQLTSRGIGMGMCGGFSTLSALAIEELTRLHAGHIAGPVCYLLISFAGGLLVAYAGARLGLALTVRRMTKIAADAVMNQRQSPNGSGRHVTAGETIVMPSGSDDSPLSAPPSYEPAPITDEIPLTGDLTTGEVH</sequence>
<evidence type="ECO:0000256" key="4">
    <source>
        <dbReference type="ARBA" id="ARBA00022989"/>
    </source>
</evidence>
<keyword evidence="4 10" id="KW-1133">Transmembrane helix</keyword>
<evidence type="ECO:0000256" key="11">
    <source>
        <dbReference type="SAM" id="MobiDB-lite"/>
    </source>
</evidence>
<name>A0A4R0UKT5_BIFLL</name>
<protein>
    <recommendedName>
        <fullName evidence="10">Fluoride-specific ion channel FluC</fullName>
    </recommendedName>
</protein>
<evidence type="ECO:0000256" key="1">
    <source>
        <dbReference type="ARBA" id="ARBA00004651"/>
    </source>
</evidence>
<keyword evidence="10" id="KW-0813">Transport</keyword>
<comment type="catalytic activity">
    <reaction evidence="8">
        <text>fluoride(in) = fluoride(out)</text>
        <dbReference type="Rhea" id="RHEA:76159"/>
        <dbReference type="ChEBI" id="CHEBI:17051"/>
    </reaction>
    <physiologicalReaction direction="left-to-right" evidence="8">
        <dbReference type="Rhea" id="RHEA:76160"/>
    </physiologicalReaction>
</comment>
<feature type="transmembrane region" description="Helical" evidence="10">
    <location>
        <begin position="126"/>
        <end position="146"/>
    </location>
</feature>
<dbReference type="EMBL" id="SHSP01000003">
    <property type="protein sequence ID" value="TCF33693.1"/>
    <property type="molecule type" value="Genomic_DNA"/>
</dbReference>
<keyword evidence="6 10" id="KW-0407">Ion channel</keyword>
<feature type="binding site" evidence="10">
    <location>
        <position position="140"/>
    </location>
    <ligand>
        <name>Na(+)</name>
        <dbReference type="ChEBI" id="CHEBI:29101"/>
        <note>structural</note>
    </ligand>
</feature>
<evidence type="ECO:0000256" key="2">
    <source>
        <dbReference type="ARBA" id="ARBA00022475"/>
    </source>
</evidence>
<keyword evidence="10" id="KW-0479">Metal-binding</keyword>
<evidence type="ECO:0000256" key="10">
    <source>
        <dbReference type="HAMAP-Rule" id="MF_00454"/>
    </source>
</evidence>
<feature type="transmembrane region" description="Helical" evidence="10">
    <location>
        <begin position="158"/>
        <end position="180"/>
    </location>
</feature>
<keyword evidence="3 10" id="KW-0812">Transmembrane</keyword>
<dbReference type="Proteomes" id="UP000292932">
    <property type="component" value="Unassembled WGS sequence"/>
</dbReference>
<dbReference type="Pfam" id="PF02537">
    <property type="entry name" value="CRCB"/>
    <property type="match status" value="1"/>
</dbReference>
<evidence type="ECO:0000256" key="8">
    <source>
        <dbReference type="ARBA" id="ARBA00035585"/>
    </source>
</evidence>
<dbReference type="HAMAP" id="MF_00454">
    <property type="entry name" value="FluC"/>
    <property type="match status" value="1"/>
</dbReference>
<keyword evidence="10" id="KW-0915">Sodium</keyword>
<dbReference type="PANTHER" id="PTHR28259">
    <property type="entry name" value="FLUORIDE EXPORT PROTEIN 1-RELATED"/>
    <property type="match status" value="1"/>
</dbReference>
<feature type="transmembrane region" description="Helical" evidence="10">
    <location>
        <begin position="94"/>
        <end position="114"/>
    </location>
</feature>
<comment type="similarity">
    <text evidence="7 10">Belongs to the fluoride channel Fluc/FEX (TC 1.A.43) family.</text>
</comment>
<dbReference type="GO" id="GO:0046872">
    <property type="term" value="F:metal ion binding"/>
    <property type="evidence" value="ECO:0007669"/>
    <property type="project" value="UniProtKB-KW"/>
</dbReference>
<comment type="caution">
    <text evidence="12">The sequence shown here is derived from an EMBL/GenBank/DDBJ whole genome shotgun (WGS) entry which is preliminary data.</text>
</comment>
<dbReference type="GO" id="GO:0062054">
    <property type="term" value="F:fluoride channel activity"/>
    <property type="evidence" value="ECO:0007669"/>
    <property type="project" value="UniProtKB-UniRule"/>
</dbReference>
<keyword evidence="2 10" id="KW-1003">Cell membrane</keyword>
<feature type="transmembrane region" description="Helical" evidence="10">
    <location>
        <begin position="55"/>
        <end position="74"/>
    </location>
</feature>
<gene>
    <name evidence="10" type="primary">fluC</name>
    <name evidence="10" type="synonym">crcB</name>
    <name evidence="12" type="ORF">MCC10096_0098</name>
</gene>